<evidence type="ECO:0000256" key="4">
    <source>
        <dbReference type="ARBA" id="ARBA00022516"/>
    </source>
</evidence>
<evidence type="ECO:0000256" key="2">
    <source>
        <dbReference type="ARBA" id="ARBA00006675"/>
    </source>
</evidence>
<evidence type="ECO:0000313" key="14">
    <source>
        <dbReference type="EMBL" id="KAJ3050944.1"/>
    </source>
</evidence>
<dbReference type="Proteomes" id="UP001212841">
    <property type="component" value="Unassembled WGS sequence"/>
</dbReference>
<keyword evidence="10" id="KW-0594">Phospholipid biosynthesis</keyword>
<keyword evidence="12" id="KW-0012">Acyltransferase</keyword>
<protein>
    <recommendedName>
        <fullName evidence="3">Glycerophosphocholine acyltransferase 1</fullName>
    </recommendedName>
</protein>
<keyword evidence="9 13" id="KW-0472">Membrane</keyword>
<evidence type="ECO:0000256" key="7">
    <source>
        <dbReference type="ARBA" id="ARBA00022989"/>
    </source>
</evidence>
<feature type="transmembrane region" description="Helical" evidence="13">
    <location>
        <begin position="403"/>
        <end position="423"/>
    </location>
</feature>
<dbReference type="GO" id="GO:0016746">
    <property type="term" value="F:acyltransferase activity"/>
    <property type="evidence" value="ECO:0007669"/>
    <property type="project" value="UniProtKB-KW"/>
</dbReference>
<evidence type="ECO:0000256" key="5">
    <source>
        <dbReference type="ARBA" id="ARBA00022679"/>
    </source>
</evidence>
<evidence type="ECO:0000256" key="9">
    <source>
        <dbReference type="ARBA" id="ARBA00023136"/>
    </source>
</evidence>
<feature type="transmembrane region" description="Helical" evidence="13">
    <location>
        <begin position="316"/>
        <end position="335"/>
    </location>
</feature>
<feature type="transmembrane region" description="Helical" evidence="13">
    <location>
        <begin position="163"/>
        <end position="182"/>
    </location>
</feature>
<keyword evidence="15" id="KW-1185">Reference proteome</keyword>
<keyword evidence="8" id="KW-0443">Lipid metabolism</keyword>
<comment type="similarity">
    <text evidence="2">Belongs to the GPC1 family.</text>
</comment>
<evidence type="ECO:0000313" key="15">
    <source>
        <dbReference type="Proteomes" id="UP001212841"/>
    </source>
</evidence>
<keyword evidence="6 13" id="KW-0812">Transmembrane</keyword>
<feature type="transmembrane region" description="Helical" evidence="13">
    <location>
        <begin position="376"/>
        <end position="397"/>
    </location>
</feature>
<evidence type="ECO:0000256" key="1">
    <source>
        <dbReference type="ARBA" id="ARBA00004141"/>
    </source>
</evidence>
<dbReference type="AlphaFoldDB" id="A0AAD5SDK5"/>
<dbReference type="Pfam" id="PF10998">
    <property type="entry name" value="DUF2838"/>
    <property type="match status" value="1"/>
</dbReference>
<organism evidence="14 15">
    <name type="scientific">Rhizophlyctis rosea</name>
    <dbReference type="NCBI Taxonomy" id="64517"/>
    <lineage>
        <taxon>Eukaryota</taxon>
        <taxon>Fungi</taxon>
        <taxon>Fungi incertae sedis</taxon>
        <taxon>Chytridiomycota</taxon>
        <taxon>Chytridiomycota incertae sedis</taxon>
        <taxon>Chytridiomycetes</taxon>
        <taxon>Rhizophlyctidales</taxon>
        <taxon>Rhizophlyctidaceae</taxon>
        <taxon>Rhizophlyctis</taxon>
    </lineage>
</organism>
<keyword evidence="5" id="KW-0808">Transferase</keyword>
<comment type="caution">
    <text evidence="14">The sequence shown here is derived from an EMBL/GenBank/DDBJ whole genome shotgun (WGS) entry which is preliminary data.</text>
</comment>
<sequence length="467" mass="53287">MRRKLNEDDVVKNVVERMGTKKEPQPRLPRGFQFRIATYHVYAHRHCRQEFVSTVPDSSPELSQPPLVSPVSPPSPTIAPILDLDLDLDDLSSFDLVGSDWIRVLKDSFQSQRQKIEKLSRSASPTNVTRRLRSAAEAQRNLVHKKVETLKKRPDMVKTRDKVSFVLGVTNLWASAFLVGWWPDAVPLAYAVKIVLLLGTRLVVYRQKRWHYFMFDMCYYVNALLLAYLFSSTPHPTLLHATWGLANGPVLAAITAWRNSLVFHSLDKVTSLLIHFEPPMTLFVLRWSGKGFGGCGILSRRLEEVGVAPLVRIWDIMGPSLAAYVFWQAAYWVFVWSMKADKIKSGYATSTTYLLANNKSIVYRLTRRFGPALQPYMFMLIQLVFTIVTVVPTWFYFHYKWMHASALVLSLCMATYNGANYYFEVFSRRYVDELKGLEKQLQKMASGQDIGIAAASAEQENGEKKAA</sequence>
<evidence type="ECO:0000256" key="8">
    <source>
        <dbReference type="ARBA" id="ARBA00023098"/>
    </source>
</evidence>
<dbReference type="GO" id="GO:0006656">
    <property type="term" value="P:phosphatidylcholine biosynthetic process"/>
    <property type="evidence" value="ECO:0007669"/>
    <property type="project" value="TreeGrafter"/>
</dbReference>
<evidence type="ECO:0000256" key="3">
    <source>
        <dbReference type="ARBA" id="ARBA00019082"/>
    </source>
</evidence>
<dbReference type="PANTHER" id="PTHR31201">
    <property type="entry name" value="OS01G0585100 PROTEIN"/>
    <property type="match status" value="1"/>
</dbReference>
<name>A0AAD5SDK5_9FUNG</name>
<gene>
    <name evidence="14" type="ORF">HK097_008083</name>
</gene>
<dbReference type="PANTHER" id="PTHR31201:SF1">
    <property type="entry name" value="GLYCEROPHOSPHOCHOLINE ACYLTRANSFERASE 1"/>
    <property type="match status" value="1"/>
</dbReference>
<comment type="subcellular location">
    <subcellularLocation>
        <location evidence="1">Membrane</location>
        <topology evidence="1">Multi-pass membrane protein</topology>
    </subcellularLocation>
</comment>
<accession>A0AAD5SDK5</accession>
<evidence type="ECO:0000256" key="13">
    <source>
        <dbReference type="SAM" id="Phobius"/>
    </source>
</evidence>
<reference evidence="14" key="1">
    <citation type="submission" date="2020-05" db="EMBL/GenBank/DDBJ databases">
        <title>Phylogenomic resolution of chytrid fungi.</title>
        <authorList>
            <person name="Stajich J.E."/>
            <person name="Amses K."/>
            <person name="Simmons R."/>
            <person name="Seto K."/>
            <person name="Myers J."/>
            <person name="Bonds A."/>
            <person name="Quandt C.A."/>
            <person name="Barry K."/>
            <person name="Liu P."/>
            <person name="Grigoriev I."/>
            <person name="Longcore J.E."/>
            <person name="James T.Y."/>
        </authorList>
    </citation>
    <scope>NUCLEOTIDE SEQUENCE</scope>
    <source>
        <strain evidence="14">JEL0318</strain>
    </source>
</reference>
<evidence type="ECO:0000256" key="11">
    <source>
        <dbReference type="ARBA" id="ARBA00023264"/>
    </source>
</evidence>
<dbReference type="EMBL" id="JADGJD010000454">
    <property type="protein sequence ID" value="KAJ3050944.1"/>
    <property type="molecule type" value="Genomic_DNA"/>
</dbReference>
<evidence type="ECO:0000256" key="12">
    <source>
        <dbReference type="ARBA" id="ARBA00023315"/>
    </source>
</evidence>
<dbReference type="InterPro" id="IPR021261">
    <property type="entry name" value="GPCAT"/>
</dbReference>
<keyword evidence="11" id="KW-1208">Phospholipid metabolism</keyword>
<keyword evidence="4" id="KW-0444">Lipid biosynthesis</keyword>
<evidence type="ECO:0000256" key="10">
    <source>
        <dbReference type="ARBA" id="ARBA00023209"/>
    </source>
</evidence>
<dbReference type="GO" id="GO:0016020">
    <property type="term" value="C:membrane"/>
    <property type="evidence" value="ECO:0007669"/>
    <property type="project" value="UniProtKB-SubCell"/>
</dbReference>
<feature type="transmembrane region" description="Helical" evidence="13">
    <location>
        <begin position="188"/>
        <end position="205"/>
    </location>
</feature>
<proteinExistence type="inferred from homology"/>
<feature type="transmembrane region" description="Helical" evidence="13">
    <location>
        <begin position="212"/>
        <end position="230"/>
    </location>
</feature>
<evidence type="ECO:0000256" key="6">
    <source>
        <dbReference type="ARBA" id="ARBA00022692"/>
    </source>
</evidence>
<keyword evidence="7 13" id="KW-1133">Transmembrane helix</keyword>